<protein>
    <submittedName>
        <fullName evidence="1">Uncharacterized protein</fullName>
    </submittedName>
</protein>
<comment type="caution">
    <text evidence="1">The sequence shown here is derived from an EMBL/GenBank/DDBJ whole genome shotgun (WGS) entry which is preliminary data.</text>
</comment>
<keyword evidence="2" id="KW-1185">Reference proteome</keyword>
<accession>A0ACB9Q5S0</accession>
<evidence type="ECO:0000313" key="1">
    <source>
        <dbReference type="EMBL" id="KAI4356352.1"/>
    </source>
</evidence>
<sequence length="258" mass="29749">MGRKRTSPVSVLFGWVRKQSMKVKIFLGILLVLFALVALKFTIEDHIYYFLASDVAHIIGIIVLLYKLVTKKTCSGISLKTQELTALFLGLKFFAGIMLHIDYDTVLDFVSFSLTIMVICMMRFKLKSTYSKELDSLPLHFVVVPVAILAILIHPHSFHYGRGLLRAFCTYLEAVSVLPQLRFIQNAKTVETFTSHYVFALGVSRFLQFAFWIILIYDTRGEYFVSFGSGYFWFLAYFTAEMVQSFILADLCYYYVKR</sequence>
<proteinExistence type="predicted"/>
<organism evidence="1 2">
    <name type="scientific">Bauhinia variegata</name>
    <name type="common">Purple orchid tree</name>
    <name type="synonym">Phanera variegata</name>
    <dbReference type="NCBI Taxonomy" id="167791"/>
    <lineage>
        <taxon>Eukaryota</taxon>
        <taxon>Viridiplantae</taxon>
        <taxon>Streptophyta</taxon>
        <taxon>Embryophyta</taxon>
        <taxon>Tracheophyta</taxon>
        <taxon>Spermatophyta</taxon>
        <taxon>Magnoliopsida</taxon>
        <taxon>eudicotyledons</taxon>
        <taxon>Gunneridae</taxon>
        <taxon>Pentapetalae</taxon>
        <taxon>rosids</taxon>
        <taxon>fabids</taxon>
        <taxon>Fabales</taxon>
        <taxon>Fabaceae</taxon>
        <taxon>Cercidoideae</taxon>
        <taxon>Cercideae</taxon>
        <taxon>Bauhiniinae</taxon>
        <taxon>Bauhinia</taxon>
    </lineage>
</organism>
<gene>
    <name evidence="1" type="ORF">L6164_000381</name>
</gene>
<dbReference type="EMBL" id="CM039426">
    <property type="protein sequence ID" value="KAI4356352.1"/>
    <property type="molecule type" value="Genomic_DNA"/>
</dbReference>
<name>A0ACB9Q5S0_BAUVA</name>
<reference evidence="1 2" key="1">
    <citation type="journal article" date="2022" name="DNA Res.">
        <title>Chromosomal-level genome assembly of the orchid tree Bauhinia variegata (Leguminosae; Cercidoideae) supports the allotetraploid origin hypothesis of Bauhinia.</title>
        <authorList>
            <person name="Zhong Y."/>
            <person name="Chen Y."/>
            <person name="Zheng D."/>
            <person name="Pang J."/>
            <person name="Liu Y."/>
            <person name="Luo S."/>
            <person name="Meng S."/>
            <person name="Qian L."/>
            <person name="Wei D."/>
            <person name="Dai S."/>
            <person name="Zhou R."/>
        </authorList>
    </citation>
    <scope>NUCLEOTIDE SEQUENCE [LARGE SCALE GENOMIC DNA]</scope>
    <source>
        <strain evidence="1">BV-YZ2020</strain>
    </source>
</reference>
<dbReference type="Proteomes" id="UP000828941">
    <property type="component" value="Chromosome 1"/>
</dbReference>
<evidence type="ECO:0000313" key="2">
    <source>
        <dbReference type="Proteomes" id="UP000828941"/>
    </source>
</evidence>